<feature type="transmembrane region" description="Helical" evidence="10">
    <location>
        <begin position="342"/>
        <end position="362"/>
    </location>
</feature>
<dbReference type="PANTHER" id="PTHR23072">
    <property type="entry name" value="PHOSPHATIDYLINOSITOL GLYCAN-RELATED"/>
    <property type="match status" value="1"/>
</dbReference>
<dbReference type="CDD" id="cd16024">
    <property type="entry name" value="GPI_EPT_2"/>
    <property type="match status" value="1"/>
</dbReference>
<evidence type="ECO:0000256" key="7">
    <source>
        <dbReference type="ARBA" id="ARBA00022824"/>
    </source>
</evidence>
<evidence type="ECO:0000256" key="1">
    <source>
        <dbReference type="ARBA" id="ARBA00004477"/>
    </source>
</evidence>
<keyword evidence="5" id="KW-0808">Transferase</keyword>
<keyword evidence="12" id="KW-1185">Reference proteome</keyword>
<evidence type="ECO:0000256" key="3">
    <source>
        <dbReference type="ARBA" id="ARBA00005315"/>
    </source>
</evidence>
<dbReference type="InterPro" id="IPR017850">
    <property type="entry name" value="Alkaline_phosphatase_core_sf"/>
</dbReference>
<name>A0A672ZTV0_9TELE</name>
<reference evidence="11" key="1">
    <citation type="submission" date="2019-06" db="EMBL/GenBank/DDBJ databases">
        <authorList>
            <consortium name="Wellcome Sanger Institute Data Sharing"/>
        </authorList>
    </citation>
    <scope>NUCLEOTIDE SEQUENCE [LARGE SCALE GENOMIC DNA]</scope>
</reference>
<dbReference type="GO" id="GO:0051267">
    <property type="term" value="F:CP2 mannose-ethanolamine phosphotransferase activity"/>
    <property type="evidence" value="ECO:0007669"/>
    <property type="project" value="TreeGrafter"/>
</dbReference>
<protein>
    <submittedName>
        <fullName evidence="11">Uncharacterized protein</fullName>
    </submittedName>
</protein>
<organism evidence="11 12">
    <name type="scientific">Sphaeramia orbicularis</name>
    <name type="common">orbiculate cardinalfish</name>
    <dbReference type="NCBI Taxonomy" id="375764"/>
    <lineage>
        <taxon>Eukaryota</taxon>
        <taxon>Metazoa</taxon>
        <taxon>Chordata</taxon>
        <taxon>Craniata</taxon>
        <taxon>Vertebrata</taxon>
        <taxon>Euteleostomi</taxon>
        <taxon>Actinopterygii</taxon>
        <taxon>Neopterygii</taxon>
        <taxon>Teleostei</taxon>
        <taxon>Neoteleostei</taxon>
        <taxon>Acanthomorphata</taxon>
        <taxon>Gobiaria</taxon>
        <taxon>Kurtiformes</taxon>
        <taxon>Apogonoidei</taxon>
        <taxon>Apogonidae</taxon>
        <taxon>Apogoninae</taxon>
        <taxon>Sphaeramia</taxon>
    </lineage>
</organism>
<evidence type="ECO:0000256" key="9">
    <source>
        <dbReference type="ARBA" id="ARBA00023136"/>
    </source>
</evidence>
<sequence>MPYTRHVVERGSSHSFVAKARPPTVTMPRIKALTTGSIPGFIDVVMNLNSPALLEDNLIWQAKTAGKRIVFYGDDTWVRLFPKHFMEYDGTTSFFVSDYTEVDNNVTRHLDSTLKRDDWDILILHYLGLDHIGHISGPHSSLIQPKLLEMDDILKKIHGALISKEAEGSLPYLLVLCGDHGMSETGSHGGSSEPEVNTPLVLISPAFRRKVGMMKPGVVEQVDLTATLALGLGLPISQNNVGHVIPDVLEETTLRDQLRFLHLNGHQLSCLLKDSMANYEKDAGFEQFRVAEKAHGNWMKLYLEGNTSEVLTNMGKKVLKQYLEALAAMSSALSKQLGKYDILCSVCVCVLKLLLVLLLAMPEALSGAAAVDLPVLPALASLPFYLLCLLLASVRVLVCTSAQSSCYLCSLPGGLTFAAIAFSSALFCIIISMATRRLPLGPKLHGKVNLWDSLLMLSLHLLWFNGTCVENSCH</sequence>
<comment type="subcellular location">
    <subcellularLocation>
        <location evidence="1">Endoplasmic reticulum membrane</location>
        <topology evidence="1">Multi-pass membrane protein</topology>
    </subcellularLocation>
</comment>
<dbReference type="Proteomes" id="UP000472271">
    <property type="component" value="Chromosome 10"/>
</dbReference>
<evidence type="ECO:0000256" key="2">
    <source>
        <dbReference type="ARBA" id="ARBA00004687"/>
    </source>
</evidence>
<reference evidence="11" key="2">
    <citation type="submission" date="2025-08" db="UniProtKB">
        <authorList>
            <consortium name="Ensembl"/>
        </authorList>
    </citation>
    <scope>IDENTIFICATION</scope>
</reference>
<comment type="similarity">
    <text evidence="3">Belongs to the PIGG/PIGN/PIGO family. PIGG subfamily.</text>
</comment>
<dbReference type="InterPro" id="IPR037674">
    <property type="entry name" value="PIG-G_N"/>
</dbReference>
<accession>A0A672ZTV0</accession>
<feature type="transmembrane region" description="Helical" evidence="10">
    <location>
        <begin position="382"/>
        <end position="402"/>
    </location>
</feature>
<dbReference type="FunFam" id="3.40.720.10:FF:000018">
    <property type="entry name" value="Putative GPI ethanolamine phosphate transferase 2"/>
    <property type="match status" value="1"/>
</dbReference>
<dbReference type="InterPro" id="IPR039527">
    <property type="entry name" value="PIGG/GPI7"/>
</dbReference>
<evidence type="ECO:0000256" key="8">
    <source>
        <dbReference type="ARBA" id="ARBA00022989"/>
    </source>
</evidence>
<dbReference type="PANTHER" id="PTHR23072:SF0">
    <property type="entry name" value="GPI ETHANOLAMINE PHOSPHATE TRANSFERASE 2"/>
    <property type="match status" value="1"/>
</dbReference>
<gene>
    <name evidence="11" type="primary">pigg</name>
</gene>
<reference evidence="11" key="3">
    <citation type="submission" date="2025-09" db="UniProtKB">
        <authorList>
            <consortium name="Ensembl"/>
        </authorList>
    </citation>
    <scope>IDENTIFICATION</scope>
</reference>
<keyword evidence="7" id="KW-0256">Endoplasmic reticulum</keyword>
<evidence type="ECO:0000256" key="6">
    <source>
        <dbReference type="ARBA" id="ARBA00022692"/>
    </source>
</evidence>
<dbReference type="AlphaFoldDB" id="A0A672ZTV0"/>
<feature type="transmembrane region" description="Helical" evidence="10">
    <location>
        <begin position="414"/>
        <end position="434"/>
    </location>
</feature>
<keyword evidence="4" id="KW-0337">GPI-anchor biosynthesis</keyword>
<dbReference type="GO" id="GO:0005789">
    <property type="term" value="C:endoplasmic reticulum membrane"/>
    <property type="evidence" value="ECO:0007669"/>
    <property type="project" value="UniProtKB-SubCell"/>
</dbReference>
<keyword evidence="8 10" id="KW-1133">Transmembrane helix</keyword>
<keyword evidence="9 10" id="KW-0472">Membrane</keyword>
<dbReference type="Pfam" id="PF01663">
    <property type="entry name" value="Phosphodiest"/>
    <property type="match status" value="1"/>
</dbReference>
<comment type="pathway">
    <text evidence="2">Glycolipid biosynthesis; glycosylphosphatidylinositol-anchor biosynthesis.</text>
</comment>
<proteinExistence type="inferred from homology"/>
<evidence type="ECO:0000256" key="10">
    <source>
        <dbReference type="SAM" id="Phobius"/>
    </source>
</evidence>
<keyword evidence="6 10" id="KW-0812">Transmembrane</keyword>
<evidence type="ECO:0000313" key="12">
    <source>
        <dbReference type="Proteomes" id="UP000472271"/>
    </source>
</evidence>
<dbReference type="SUPFAM" id="SSF53649">
    <property type="entry name" value="Alkaline phosphatase-like"/>
    <property type="match status" value="1"/>
</dbReference>
<dbReference type="Gene3D" id="3.40.720.10">
    <property type="entry name" value="Alkaline Phosphatase, subunit A"/>
    <property type="match status" value="1"/>
</dbReference>
<dbReference type="InterPro" id="IPR002591">
    <property type="entry name" value="Phosphodiest/P_Trfase"/>
</dbReference>
<dbReference type="GO" id="GO:0006506">
    <property type="term" value="P:GPI anchor biosynthetic process"/>
    <property type="evidence" value="ECO:0007669"/>
    <property type="project" value="UniProtKB-UniPathway"/>
</dbReference>
<evidence type="ECO:0000256" key="5">
    <source>
        <dbReference type="ARBA" id="ARBA00022679"/>
    </source>
</evidence>
<evidence type="ECO:0000313" key="11">
    <source>
        <dbReference type="Ensembl" id="ENSSORP00005020359.1"/>
    </source>
</evidence>
<evidence type="ECO:0000256" key="4">
    <source>
        <dbReference type="ARBA" id="ARBA00022502"/>
    </source>
</evidence>
<dbReference type="Ensembl" id="ENSSORT00005020931.1">
    <property type="protein sequence ID" value="ENSSORP00005020359.1"/>
    <property type="gene ID" value="ENSSORG00005009753.1"/>
</dbReference>
<dbReference type="UniPathway" id="UPA00196"/>